<dbReference type="Pfam" id="PF18742">
    <property type="entry name" value="DpnII-MboI"/>
    <property type="match status" value="1"/>
</dbReference>
<organism evidence="1 2">
    <name type="scientific">Candidatus Nitrospira kreftii</name>
    <dbReference type="NCBI Taxonomy" id="2652173"/>
    <lineage>
        <taxon>Bacteria</taxon>
        <taxon>Pseudomonadati</taxon>
        <taxon>Nitrospirota</taxon>
        <taxon>Nitrospiria</taxon>
        <taxon>Nitrospirales</taxon>
        <taxon>Nitrospiraceae</taxon>
        <taxon>Nitrospira</taxon>
    </lineage>
</organism>
<dbReference type="EMBL" id="CP047423">
    <property type="protein sequence ID" value="QPD06395.1"/>
    <property type="molecule type" value="Genomic_DNA"/>
</dbReference>
<evidence type="ECO:0000313" key="1">
    <source>
        <dbReference type="EMBL" id="QPD06395.1"/>
    </source>
</evidence>
<name>A0A7S8FI72_9BACT</name>
<sequence length="281" mass="32304">MITNVPLQTIILNLEEQITRASNQFSHWEDFREQAYEPSWVIEATFLQLLAALEYLGMPELRNAGYLEYKELATKKGFSQAKADQDGESYSVVLGRISCYLAALKGLLPGDKHTTVTKDLLDIIRNVIYVIANPDVFPEVPQNERDVHIRIESILKCVFPDLKHEPSLSKQIKNFEPDTGIPSLETLIEYKFLYRIEDVPTIADQLLADTRGYFSKDWVRFVYVIYETNRFRTENDWNQLMREAGVPINTTVVVLNGEPRLTARTSSRKKTQLKQESPTSL</sequence>
<gene>
    <name evidence="1" type="ORF">Nkreftii_004169</name>
</gene>
<dbReference type="Proteomes" id="UP000593737">
    <property type="component" value="Chromosome"/>
</dbReference>
<reference evidence="1 2" key="1">
    <citation type="journal article" date="2020" name="ISME J.">
        <title>Enrichment and physiological characterization of a novel comammox Nitrospira indicates ammonium inhibition of complete nitrification.</title>
        <authorList>
            <person name="Sakoula D."/>
            <person name="Koch H."/>
            <person name="Frank J."/>
            <person name="Jetten M.S.M."/>
            <person name="van Kessel M.A.H.J."/>
            <person name="Lucker S."/>
        </authorList>
    </citation>
    <scope>NUCLEOTIDE SEQUENCE [LARGE SCALE GENOMIC DNA]</scope>
    <source>
        <strain evidence="1">Comreactor17</strain>
    </source>
</reference>
<dbReference type="AlphaFoldDB" id="A0A7S8FI72"/>
<protein>
    <submittedName>
        <fullName evidence="1">Uncharacterized protein</fullName>
    </submittedName>
</protein>
<evidence type="ECO:0000313" key="2">
    <source>
        <dbReference type="Proteomes" id="UP000593737"/>
    </source>
</evidence>
<dbReference type="KEGG" id="nkf:Nkreftii_004169"/>
<proteinExistence type="predicted"/>
<accession>A0A7S8FI72</accession>